<evidence type="ECO:0000256" key="1">
    <source>
        <dbReference type="SAM" id="MobiDB-lite"/>
    </source>
</evidence>
<keyword evidence="2" id="KW-1133">Transmembrane helix</keyword>
<dbReference type="EMBL" id="ML978721">
    <property type="protein sequence ID" value="KAF2087184.1"/>
    <property type="molecule type" value="Genomic_DNA"/>
</dbReference>
<evidence type="ECO:0000256" key="2">
    <source>
        <dbReference type="SAM" id="Phobius"/>
    </source>
</evidence>
<feature type="compositionally biased region" description="Polar residues" evidence="1">
    <location>
        <begin position="1"/>
        <end position="13"/>
    </location>
</feature>
<feature type="region of interest" description="Disordered" evidence="1">
    <location>
        <begin position="140"/>
        <end position="189"/>
    </location>
</feature>
<evidence type="ECO:0000313" key="3">
    <source>
        <dbReference type="EMBL" id="KAF2087184.1"/>
    </source>
</evidence>
<feature type="transmembrane region" description="Helical" evidence="2">
    <location>
        <begin position="51"/>
        <end position="72"/>
    </location>
</feature>
<dbReference type="Proteomes" id="UP000799776">
    <property type="component" value="Unassembled WGS sequence"/>
</dbReference>
<keyword evidence="2" id="KW-0472">Membrane</keyword>
<organism evidence="3 4">
    <name type="scientific">Saccharata proteae CBS 121410</name>
    <dbReference type="NCBI Taxonomy" id="1314787"/>
    <lineage>
        <taxon>Eukaryota</taxon>
        <taxon>Fungi</taxon>
        <taxon>Dikarya</taxon>
        <taxon>Ascomycota</taxon>
        <taxon>Pezizomycotina</taxon>
        <taxon>Dothideomycetes</taxon>
        <taxon>Dothideomycetes incertae sedis</taxon>
        <taxon>Botryosphaeriales</taxon>
        <taxon>Saccharataceae</taxon>
        <taxon>Saccharata</taxon>
    </lineage>
</organism>
<name>A0A9P4HW83_9PEZI</name>
<comment type="caution">
    <text evidence="3">The sequence shown here is derived from an EMBL/GenBank/DDBJ whole genome shotgun (WGS) entry which is preliminary data.</text>
</comment>
<reference evidence="3" key="1">
    <citation type="journal article" date="2020" name="Stud. Mycol.">
        <title>101 Dothideomycetes genomes: a test case for predicting lifestyles and emergence of pathogens.</title>
        <authorList>
            <person name="Haridas S."/>
            <person name="Albert R."/>
            <person name="Binder M."/>
            <person name="Bloem J."/>
            <person name="Labutti K."/>
            <person name="Salamov A."/>
            <person name="Andreopoulos B."/>
            <person name="Baker S."/>
            <person name="Barry K."/>
            <person name="Bills G."/>
            <person name="Bluhm B."/>
            <person name="Cannon C."/>
            <person name="Castanera R."/>
            <person name="Culley D."/>
            <person name="Daum C."/>
            <person name="Ezra D."/>
            <person name="Gonzalez J."/>
            <person name="Henrissat B."/>
            <person name="Kuo A."/>
            <person name="Liang C."/>
            <person name="Lipzen A."/>
            <person name="Lutzoni F."/>
            <person name="Magnuson J."/>
            <person name="Mondo S."/>
            <person name="Nolan M."/>
            <person name="Ohm R."/>
            <person name="Pangilinan J."/>
            <person name="Park H.-J."/>
            <person name="Ramirez L."/>
            <person name="Alfaro M."/>
            <person name="Sun H."/>
            <person name="Tritt A."/>
            <person name="Yoshinaga Y."/>
            <person name="Zwiers L.-H."/>
            <person name="Turgeon B."/>
            <person name="Goodwin S."/>
            <person name="Spatafora J."/>
            <person name="Crous P."/>
            <person name="Grigoriev I."/>
        </authorList>
    </citation>
    <scope>NUCLEOTIDE SEQUENCE</scope>
    <source>
        <strain evidence="3">CBS 121410</strain>
    </source>
</reference>
<feature type="compositionally biased region" description="Pro residues" evidence="1">
    <location>
        <begin position="171"/>
        <end position="181"/>
    </location>
</feature>
<feature type="region of interest" description="Disordered" evidence="1">
    <location>
        <begin position="26"/>
        <end position="48"/>
    </location>
</feature>
<sequence length="224" mass="23351">MSSPPHLHQTSAYTLPLLSSPPPKKYTGYHLPPPVQHPTTSSPSTKKPRSLLTNLLTTILIGLALTLFLWAVAPKLPHYHRFGSHVVGGVGSGGDGDAGTEIAGATMACTTGLVGRLHDRMGFWAGDVADAVAHAVGHEAGGRSNPVAVGEGVPGEHEGEGGGVGDGIQSSPPPPPPPHAGPHPRWHRNNTMVPAIDGVLLARGHGAWLWPSSWVVGAWWMPMV</sequence>
<evidence type="ECO:0000313" key="4">
    <source>
        <dbReference type="Proteomes" id="UP000799776"/>
    </source>
</evidence>
<protein>
    <submittedName>
        <fullName evidence="3">Uncharacterized protein</fullName>
    </submittedName>
</protein>
<proteinExistence type="predicted"/>
<keyword evidence="4" id="KW-1185">Reference proteome</keyword>
<feature type="compositionally biased region" description="Low complexity" evidence="1">
    <location>
        <begin position="38"/>
        <end position="48"/>
    </location>
</feature>
<gene>
    <name evidence="3" type="ORF">K490DRAFT_66050</name>
</gene>
<accession>A0A9P4HW83</accession>
<dbReference type="AlphaFoldDB" id="A0A9P4HW83"/>
<feature type="region of interest" description="Disordered" evidence="1">
    <location>
        <begin position="1"/>
        <end position="20"/>
    </location>
</feature>
<keyword evidence="2" id="KW-0812">Transmembrane</keyword>